<organism evidence="4 5">
    <name type="scientific">Rossellomorea aquimaris</name>
    <dbReference type="NCBI Taxonomy" id="189382"/>
    <lineage>
        <taxon>Bacteria</taxon>
        <taxon>Bacillati</taxon>
        <taxon>Bacillota</taxon>
        <taxon>Bacilli</taxon>
        <taxon>Bacillales</taxon>
        <taxon>Bacillaceae</taxon>
        <taxon>Rossellomorea</taxon>
    </lineage>
</organism>
<evidence type="ECO:0000256" key="2">
    <source>
        <dbReference type="SAM" id="Phobius"/>
    </source>
</evidence>
<name>A0A366ENS1_9BACI</name>
<dbReference type="AlphaFoldDB" id="A0A366ENS1"/>
<dbReference type="Pfam" id="PF13727">
    <property type="entry name" value="CoA_binding_3"/>
    <property type="match status" value="1"/>
</dbReference>
<gene>
    <name evidence="4" type="ORF">DET59_11021</name>
</gene>
<dbReference type="Pfam" id="PF02719">
    <property type="entry name" value="Polysacc_synt_2"/>
    <property type="match status" value="1"/>
</dbReference>
<dbReference type="InterPro" id="IPR051203">
    <property type="entry name" value="Polysaccharide_Synthase-Rel"/>
</dbReference>
<sequence>MTYRQRLSLFILVDSLIVLTAVFVSKMLTSSTIQVITLPVIISSITMLISHQIFSLKLNLYKKAWEYASIGELLIIFKVVSYSVLSGAIIQQVALQEIQFRLLAVTWMLHLMLIGGSRFVWRVYRDTFISKVDNRKRTLVVGAGAAGTMVARQLLKNDGDLVPVAFIDDNIRKQKLDILGIPVVGGVDRIEKAVAQYDIEHIIIAIPSLSKQELNTIFQECLKTKAKTQTLPMLEDLITGKISVNQFRDVQVEDLLGRDTVEIDMSSITEYVTNKVVLVSGAGGSIGSEISRQISQFNPKQLILLGHGENSIYSIEMELKEVFAGKGIEFIPVIADLQDEKKMIQVMNEHTPDVVYHAAAHKHVPLMERNPEEAVKNNLIGTTNIAKAASWSGVKTFVMISSDKAVNPTSVMGATKRLSEMVIQSMDQTSSTRFVAVRFGNVLGSRGSVIPLFKKQIEKGGPVTVTHPDMVRYFMTIPEASRLVIQAGALAQGGEIFVLDMGEPVKIVDLAKNLIKLSGHSIEEVGLKFTGMRPGEKLYEELLKDEEIHEEQIYPNIYIGKTAHLYLEEIDEIIETFHDMDRGTLRGKLVTLANTKELIEPKPVMSISS</sequence>
<feature type="domain" description="Polysaccharide biosynthesis protein CapD-like" evidence="3">
    <location>
        <begin position="277"/>
        <end position="560"/>
    </location>
</feature>
<evidence type="ECO:0000256" key="1">
    <source>
        <dbReference type="ARBA" id="ARBA00007430"/>
    </source>
</evidence>
<dbReference type="EMBL" id="QNRJ01000010">
    <property type="protein sequence ID" value="RBP03139.1"/>
    <property type="molecule type" value="Genomic_DNA"/>
</dbReference>
<keyword evidence="2" id="KW-0812">Transmembrane</keyword>
<dbReference type="PANTHER" id="PTHR43318">
    <property type="entry name" value="UDP-N-ACETYLGLUCOSAMINE 4,6-DEHYDRATASE"/>
    <property type="match status" value="1"/>
</dbReference>
<dbReference type="InterPro" id="IPR003869">
    <property type="entry name" value="Polysac_CapD-like"/>
</dbReference>
<dbReference type="PANTHER" id="PTHR43318:SF1">
    <property type="entry name" value="POLYSACCHARIDE BIOSYNTHESIS PROTEIN EPSC-RELATED"/>
    <property type="match status" value="1"/>
</dbReference>
<accession>A0A366ENS1</accession>
<keyword evidence="2" id="KW-0472">Membrane</keyword>
<protein>
    <submittedName>
        <fullName evidence="4">FlaA1/EpsC-like NDP-sugar epimerase</fullName>
    </submittedName>
</protein>
<dbReference type="OrthoDB" id="9803111at2"/>
<comment type="similarity">
    <text evidence="1">Belongs to the polysaccharide synthase family.</text>
</comment>
<dbReference type="Gene3D" id="3.40.50.720">
    <property type="entry name" value="NAD(P)-binding Rossmann-like Domain"/>
    <property type="match status" value="2"/>
</dbReference>
<dbReference type="RefSeq" id="WP_113970167.1">
    <property type="nucleotide sequence ID" value="NZ_QNRJ01000010.1"/>
</dbReference>
<feature type="transmembrane region" description="Helical" evidence="2">
    <location>
        <begin position="7"/>
        <end position="25"/>
    </location>
</feature>
<dbReference type="InterPro" id="IPR036291">
    <property type="entry name" value="NAD(P)-bd_dom_sf"/>
</dbReference>
<feature type="transmembrane region" description="Helical" evidence="2">
    <location>
        <begin position="31"/>
        <end position="49"/>
    </location>
</feature>
<evidence type="ECO:0000313" key="4">
    <source>
        <dbReference type="EMBL" id="RBP03139.1"/>
    </source>
</evidence>
<dbReference type="CDD" id="cd05237">
    <property type="entry name" value="UDP_invert_4-6DH_SDR_e"/>
    <property type="match status" value="1"/>
</dbReference>
<dbReference type="SUPFAM" id="SSF51735">
    <property type="entry name" value="NAD(P)-binding Rossmann-fold domains"/>
    <property type="match status" value="2"/>
</dbReference>
<keyword evidence="2" id="KW-1133">Transmembrane helix</keyword>
<dbReference type="Proteomes" id="UP000252118">
    <property type="component" value="Unassembled WGS sequence"/>
</dbReference>
<comment type="caution">
    <text evidence="4">The sequence shown here is derived from an EMBL/GenBank/DDBJ whole genome shotgun (WGS) entry which is preliminary data.</text>
</comment>
<evidence type="ECO:0000259" key="3">
    <source>
        <dbReference type="Pfam" id="PF02719"/>
    </source>
</evidence>
<proteinExistence type="inferred from homology"/>
<reference evidence="4 5" key="1">
    <citation type="submission" date="2018-06" db="EMBL/GenBank/DDBJ databases">
        <title>Freshwater and sediment microbial communities from various areas in North America, analyzing microbe dynamics in response to fracking.</title>
        <authorList>
            <person name="Lamendella R."/>
        </authorList>
    </citation>
    <scope>NUCLEOTIDE SEQUENCE [LARGE SCALE GENOMIC DNA]</scope>
    <source>
        <strain evidence="4 5">97B</strain>
    </source>
</reference>
<feature type="transmembrane region" description="Helical" evidence="2">
    <location>
        <begin position="70"/>
        <end position="90"/>
    </location>
</feature>
<evidence type="ECO:0000313" key="5">
    <source>
        <dbReference type="Proteomes" id="UP000252118"/>
    </source>
</evidence>